<name>A0AAV0H983_9ROSI</name>
<proteinExistence type="predicted"/>
<evidence type="ECO:0000313" key="3">
    <source>
        <dbReference type="Proteomes" id="UP001154282"/>
    </source>
</evidence>
<dbReference type="EMBL" id="CAMGYJ010000002">
    <property type="protein sequence ID" value="CAI0381767.1"/>
    <property type="molecule type" value="Genomic_DNA"/>
</dbReference>
<dbReference type="Proteomes" id="UP001154282">
    <property type="component" value="Unassembled WGS sequence"/>
</dbReference>
<protein>
    <submittedName>
        <fullName evidence="2">Uncharacterized protein</fullName>
    </submittedName>
</protein>
<keyword evidence="1" id="KW-0812">Transmembrane</keyword>
<accession>A0AAV0H983</accession>
<dbReference type="AlphaFoldDB" id="A0AAV0H983"/>
<reference evidence="2" key="1">
    <citation type="submission" date="2022-08" db="EMBL/GenBank/DDBJ databases">
        <authorList>
            <person name="Gutierrez-Valencia J."/>
        </authorList>
    </citation>
    <scope>NUCLEOTIDE SEQUENCE</scope>
</reference>
<sequence length="48" mass="5724">MENHRLERKHCLLKPFLSVVPFCLFLMMDIYRKYETRPSCDGKSCSLS</sequence>
<keyword evidence="1" id="KW-0472">Membrane</keyword>
<keyword evidence="3" id="KW-1185">Reference proteome</keyword>
<organism evidence="2 3">
    <name type="scientific">Linum tenue</name>
    <dbReference type="NCBI Taxonomy" id="586396"/>
    <lineage>
        <taxon>Eukaryota</taxon>
        <taxon>Viridiplantae</taxon>
        <taxon>Streptophyta</taxon>
        <taxon>Embryophyta</taxon>
        <taxon>Tracheophyta</taxon>
        <taxon>Spermatophyta</taxon>
        <taxon>Magnoliopsida</taxon>
        <taxon>eudicotyledons</taxon>
        <taxon>Gunneridae</taxon>
        <taxon>Pentapetalae</taxon>
        <taxon>rosids</taxon>
        <taxon>fabids</taxon>
        <taxon>Malpighiales</taxon>
        <taxon>Linaceae</taxon>
        <taxon>Linum</taxon>
    </lineage>
</organism>
<evidence type="ECO:0000313" key="2">
    <source>
        <dbReference type="EMBL" id="CAI0381767.1"/>
    </source>
</evidence>
<evidence type="ECO:0000256" key="1">
    <source>
        <dbReference type="SAM" id="Phobius"/>
    </source>
</evidence>
<comment type="caution">
    <text evidence="2">The sequence shown here is derived from an EMBL/GenBank/DDBJ whole genome shotgun (WGS) entry which is preliminary data.</text>
</comment>
<feature type="transmembrane region" description="Helical" evidence="1">
    <location>
        <begin position="12"/>
        <end position="31"/>
    </location>
</feature>
<keyword evidence="1" id="KW-1133">Transmembrane helix</keyword>
<gene>
    <name evidence="2" type="ORF">LITE_LOCUS3287</name>
</gene>